<evidence type="ECO:0000313" key="3">
    <source>
        <dbReference type="Proteomes" id="UP000033558"/>
    </source>
</evidence>
<dbReference type="AlphaFoldDB" id="A0A0F4LLK2"/>
<feature type="transmembrane region" description="Helical" evidence="1">
    <location>
        <begin position="162"/>
        <end position="183"/>
    </location>
</feature>
<proteinExistence type="predicted"/>
<keyword evidence="1" id="KW-0472">Membrane</keyword>
<geneLocation type="plasmid" evidence="2">
    <name>pBin4p1</name>
</geneLocation>
<feature type="transmembrane region" description="Helical" evidence="1">
    <location>
        <begin position="195"/>
        <end position="212"/>
    </location>
</feature>
<dbReference type="Proteomes" id="UP000033558">
    <property type="component" value="Unassembled WGS sequence"/>
</dbReference>
<protein>
    <submittedName>
        <fullName evidence="2">Uncharacterized protein</fullName>
    </submittedName>
</protein>
<gene>
    <name evidence="2" type="ORF">JG30_12180</name>
</gene>
<dbReference type="PATRIC" id="fig|1218492.5.peg.9"/>
<feature type="transmembrane region" description="Helical" evidence="1">
    <location>
        <begin position="224"/>
        <end position="253"/>
    </location>
</feature>
<name>A0A0F4LLK2_9LACO</name>
<accession>A0A0F4LLK2</accession>
<dbReference type="EMBL" id="JXJQ01000021">
    <property type="protein sequence ID" value="KJY59727.1"/>
    <property type="molecule type" value="Genomic_DNA"/>
</dbReference>
<feature type="transmembrane region" description="Helical" evidence="1">
    <location>
        <begin position="42"/>
        <end position="63"/>
    </location>
</feature>
<keyword evidence="1" id="KW-1133">Transmembrane helix</keyword>
<evidence type="ECO:0000313" key="2">
    <source>
        <dbReference type="EMBL" id="KJY59727.1"/>
    </source>
</evidence>
<evidence type="ECO:0000256" key="1">
    <source>
        <dbReference type="SAM" id="Phobius"/>
    </source>
</evidence>
<organism evidence="2 3">
    <name type="scientific">Bombilactobacillus mellifer</name>
    <dbReference type="NCBI Taxonomy" id="1218492"/>
    <lineage>
        <taxon>Bacteria</taxon>
        <taxon>Bacillati</taxon>
        <taxon>Bacillota</taxon>
        <taxon>Bacilli</taxon>
        <taxon>Lactobacillales</taxon>
        <taxon>Lactobacillaceae</taxon>
        <taxon>Bombilactobacillus</taxon>
    </lineage>
</organism>
<feature type="transmembrane region" description="Helical" evidence="1">
    <location>
        <begin position="98"/>
        <end position="118"/>
    </location>
</feature>
<keyword evidence="1" id="KW-0812">Transmembrane</keyword>
<sequence length="262" mass="29713">MLLCFLIVGFIVIPFILTFLVSQLGRLAKRMLVATLGSQSQMIYGGLGVIIHEISHAVVALLFGHHITRLQLLNFKKDSTTLGSVEHYYNTNNLYQKLGNYFIGLAPFYGCSLILYLFQKLILNVHLSFAHLGFLDVSTRPLNISTLLYFIKNSLNSIFLPFNVKTILFLVITIFISSTGFSLSKNDLKSSLKGVYPFTVILIFLGLLLTFFGKTTMMLPYIWYFINASILFAINAVIFIFITLIPLIIMYLINYFTLEVTQ</sequence>
<comment type="caution">
    <text evidence="2">The sequence shown here is derived from an EMBL/GenBank/DDBJ whole genome shotgun (WGS) entry which is preliminary data.</text>
</comment>
<keyword evidence="2" id="KW-0614">Plasmid</keyword>
<dbReference type="HOGENOM" id="CLU_080089_1_0_9"/>
<keyword evidence="3" id="KW-1185">Reference proteome</keyword>
<reference evidence="2 3" key="1">
    <citation type="submission" date="2015-01" db="EMBL/GenBank/DDBJ databases">
        <title>Comparative genomics of the lactic acid bacteria isolated from the honey bee gut.</title>
        <authorList>
            <person name="Ellegaard K.M."/>
            <person name="Tamarit D."/>
            <person name="Javelind E."/>
            <person name="Olofsson T."/>
            <person name="Andersson S.G."/>
            <person name="Vasquez A."/>
        </authorList>
    </citation>
    <scope>NUCLEOTIDE SEQUENCE [LARGE SCALE GENOMIC DNA]</scope>
    <source>
        <strain evidence="2 3">Bin4</strain>
        <plasmid evidence="2">pBin4p1</plasmid>
    </source>
</reference>
<feature type="transmembrane region" description="Helical" evidence="1">
    <location>
        <begin position="130"/>
        <end position="150"/>
    </location>
</feature>